<protein>
    <submittedName>
        <fullName evidence="2">Uncharacterized protein</fullName>
    </submittedName>
</protein>
<evidence type="ECO:0000256" key="1">
    <source>
        <dbReference type="SAM" id="MobiDB-lite"/>
    </source>
</evidence>
<proteinExistence type="predicted"/>
<organism evidence="2 3">
    <name type="scientific">Effrenium voratum</name>
    <dbReference type="NCBI Taxonomy" id="2562239"/>
    <lineage>
        <taxon>Eukaryota</taxon>
        <taxon>Sar</taxon>
        <taxon>Alveolata</taxon>
        <taxon>Dinophyceae</taxon>
        <taxon>Suessiales</taxon>
        <taxon>Symbiodiniaceae</taxon>
        <taxon>Effrenium</taxon>
    </lineage>
</organism>
<dbReference type="EMBL" id="CAUJNA010001893">
    <property type="protein sequence ID" value="CAJ1389599.1"/>
    <property type="molecule type" value="Genomic_DNA"/>
</dbReference>
<comment type="caution">
    <text evidence="2">The sequence shown here is derived from an EMBL/GenBank/DDBJ whole genome shotgun (WGS) entry which is preliminary data.</text>
</comment>
<evidence type="ECO:0000313" key="2">
    <source>
        <dbReference type="EMBL" id="CAJ1389599.1"/>
    </source>
</evidence>
<sequence>DHRFSWTNLAYLGRRWQEILNSSSADRWLANRSAEEMEGLMRSLLVPSCMGLLHEARELESPYLLGCKPGTANYDRSRVLKVSKAETLKLPKGIFKAAVSKPMAGFHLELNAVLDVYAARDLGSLRRRCEIEDRAGTTRQLEQCFGPKFEHFLGPEVVEVGKSADLAALAERLGVTTEPSGPMVLSLLSRAARAETTLQAAYRFAAEVWHEDPDCMTSAIAHTQETGIWILEANQIVKREVAQTSWEEVQDLFPPWKWRKSFKSLEEFFVKALGLALSAAPVEATPPAAATEPVNPSAVKLGIVERPRQCAHGPPAMLALPSAQVEPHGHGLKRPPPEPSTEAPPKHQKQNPGDSSSPLPQLPRLRGEEPTEGEGEDGKGRDRAFAIPSLPLVSQLLNEICYSNNGAEVLHGLADRREMPIANIRFTQATVGLKFSHGVLKGRRVEEVAAELAHGSLVAVDLPMVVVKFKD</sequence>
<gene>
    <name evidence="2" type="ORF">EVOR1521_LOCUS15185</name>
</gene>
<evidence type="ECO:0000313" key="3">
    <source>
        <dbReference type="Proteomes" id="UP001178507"/>
    </source>
</evidence>
<name>A0AA36MX22_9DINO</name>
<feature type="non-terminal residue" evidence="2">
    <location>
        <position position="1"/>
    </location>
</feature>
<reference evidence="2" key="1">
    <citation type="submission" date="2023-08" db="EMBL/GenBank/DDBJ databases">
        <authorList>
            <person name="Chen Y."/>
            <person name="Shah S."/>
            <person name="Dougan E. K."/>
            <person name="Thang M."/>
            <person name="Chan C."/>
        </authorList>
    </citation>
    <scope>NUCLEOTIDE SEQUENCE</scope>
</reference>
<dbReference type="Proteomes" id="UP001178507">
    <property type="component" value="Unassembled WGS sequence"/>
</dbReference>
<feature type="non-terminal residue" evidence="2">
    <location>
        <position position="471"/>
    </location>
</feature>
<feature type="region of interest" description="Disordered" evidence="1">
    <location>
        <begin position="325"/>
        <end position="382"/>
    </location>
</feature>
<keyword evidence="3" id="KW-1185">Reference proteome</keyword>
<accession>A0AA36MX22</accession>
<dbReference type="AlphaFoldDB" id="A0AA36MX22"/>
<feature type="compositionally biased region" description="Polar residues" evidence="1">
    <location>
        <begin position="350"/>
        <end position="359"/>
    </location>
</feature>